<dbReference type="PANTHER" id="PTHR46599:SF3">
    <property type="entry name" value="PIGGYBAC TRANSPOSABLE ELEMENT-DERIVED PROTEIN 4"/>
    <property type="match status" value="1"/>
</dbReference>
<keyword evidence="3" id="KW-1185">Reference proteome</keyword>
<organism evidence="2 3">
    <name type="scientific">Rhamnusium bicolor</name>
    <dbReference type="NCBI Taxonomy" id="1586634"/>
    <lineage>
        <taxon>Eukaryota</taxon>
        <taxon>Metazoa</taxon>
        <taxon>Ecdysozoa</taxon>
        <taxon>Arthropoda</taxon>
        <taxon>Hexapoda</taxon>
        <taxon>Insecta</taxon>
        <taxon>Pterygota</taxon>
        <taxon>Neoptera</taxon>
        <taxon>Endopterygota</taxon>
        <taxon>Coleoptera</taxon>
        <taxon>Polyphaga</taxon>
        <taxon>Cucujiformia</taxon>
        <taxon>Chrysomeloidea</taxon>
        <taxon>Cerambycidae</taxon>
        <taxon>Lepturinae</taxon>
        <taxon>Rhagiini</taxon>
        <taxon>Rhamnusium</taxon>
    </lineage>
</organism>
<reference evidence="2" key="1">
    <citation type="journal article" date="2023" name="Insect Mol. Biol.">
        <title>Genome sequencing provides insights into the evolution of gene families encoding plant cell wall-degrading enzymes in longhorned beetles.</title>
        <authorList>
            <person name="Shin N.R."/>
            <person name="Okamura Y."/>
            <person name="Kirsch R."/>
            <person name="Pauchet Y."/>
        </authorList>
    </citation>
    <scope>NUCLEOTIDE SEQUENCE</scope>
    <source>
        <strain evidence="2">RBIC_L_NR</strain>
    </source>
</reference>
<dbReference type="Pfam" id="PF13843">
    <property type="entry name" value="DDE_Tnp_1_7"/>
    <property type="match status" value="1"/>
</dbReference>
<evidence type="ECO:0000313" key="2">
    <source>
        <dbReference type="EMBL" id="KAJ8971169.1"/>
    </source>
</evidence>
<feature type="domain" description="PiggyBac transposable element-derived protein" evidence="1">
    <location>
        <begin position="64"/>
        <end position="162"/>
    </location>
</feature>
<accession>A0AAV8ZTN2</accession>
<proteinExistence type="predicted"/>
<dbReference type="PANTHER" id="PTHR46599">
    <property type="entry name" value="PIGGYBAC TRANSPOSABLE ELEMENT-DERIVED PROTEIN 4"/>
    <property type="match status" value="1"/>
</dbReference>
<protein>
    <recommendedName>
        <fullName evidence="1">PiggyBac transposable element-derived protein domain-containing protein</fullName>
    </recommendedName>
</protein>
<sequence>MMQLEAEAGITGNLAPDGFDSEDEIPLSRFATKAVDWRKEIPIWPNDENFLADFGPNVPNYCETPLDFFLCLFPNELFEHIAFQTNLYATQVGKSFASTNVKEIKRFIGLNLLMGIRRIPYYRDFWSSKSEIRDRYISAAKQRTRFHWLLANIHLNNNSVQPGRNSVDFPG</sequence>
<comment type="caution">
    <text evidence="2">The sequence shown here is derived from an EMBL/GenBank/DDBJ whole genome shotgun (WGS) entry which is preliminary data.</text>
</comment>
<dbReference type="Proteomes" id="UP001162156">
    <property type="component" value="Unassembled WGS sequence"/>
</dbReference>
<dbReference type="EMBL" id="JANEYF010000247">
    <property type="protein sequence ID" value="KAJ8971169.1"/>
    <property type="molecule type" value="Genomic_DNA"/>
</dbReference>
<evidence type="ECO:0000313" key="3">
    <source>
        <dbReference type="Proteomes" id="UP001162156"/>
    </source>
</evidence>
<gene>
    <name evidence="2" type="ORF">NQ314_000846</name>
</gene>
<evidence type="ECO:0000259" key="1">
    <source>
        <dbReference type="Pfam" id="PF13843"/>
    </source>
</evidence>
<dbReference type="InterPro" id="IPR029526">
    <property type="entry name" value="PGBD"/>
</dbReference>
<dbReference type="AlphaFoldDB" id="A0AAV8ZTN2"/>
<name>A0AAV8ZTN2_9CUCU</name>